<evidence type="ECO:0000313" key="3">
    <source>
        <dbReference type="Proteomes" id="UP000031563"/>
    </source>
</evidence>
<dbReference type="OrthoDB" id="2855396at2"/>
<dbReference type="RefSeq" id="WP_040047453.1">
    <property type="nucleotide sequence ID" value="NZ_JWIR02000037.1"/>
</dbReference>
<dbReference type="AlphaFoldDB" id="A0A0F5I3Y3"/>
<accession>A0A0F5I3Y3</accession>
<organism evidence="2 3">
    <name type="scientific">Bacillus thermotolerans</name>
    <name type="common">Quasibacillus thermotolerans</name>
    <dbReference type="NCBI Taxonomy" id="1221996"/>
    <lineage>
        <taxon>Bacteria</taxon>
        <taxon>Bacillati</taxon>
        <taxon>Bacillota</taxon>
        <taxon>Bacilli</taxon>
        <taxon>Bacillales</taxon>
        <taxon>Bacillaceae</taxon>
        <taxon>Bacillus</taxon>
    </lineage>
</organism>
<dbReference type="Proteomes" id="UP000031563">
    <property type="component" value="Unassembled WGS sequence"/>
</dbReference>
<dbReference type="EMBL" id="JWIR02000037">
    <property type="protein sequence ID" value="KKB39847.1"/>
    <property type="molecule type" value="Genomic_DNA"/>
</dbReference>
<feature type="domain" description="MEDS" evidence="1">
    <location>
        <begin position="19"/>
        <end position="172"/>
    </location>
</feature>
<gene>
    <name evidence="2" type="ORF">QY95_02064</name>
</gene>
<protein>
    <recommendedName>
        <fullName evidence="1">MEDS domain-containing protein</fullName>
    </recommendedName>
</protein>
<comment type="caution">
    <text evidence="2">The sequence shown here is derived from an EMBL/GenBank/DDBJ whole genome shotgun (WGS) entry which is preliminary data.</text>
</comment>
<evidence type="ECO:0000259" key="1">
    <source>
        <dbReference type="Pfam" id="PF14417"/>
    </source>
</evidence>
<dbReference type="Pfam" id="PF14417">
    <property type="entry name" value="MEDS"/>
    <property type="match status" value="1"/>
</dbReference>
<name>A0A0F5I3Y3_BACTR</name>
<reference evidence="2" key="1">
    <citation type="submission" date="2015-02" db="EMBL/GenBank/DDBJ databases">
        <title>Genome Assembly of Bacillaceae bacterium MTCC 8252.</title>
        <authorList>
            <person name="Verma A."/>
            <person name="Khatri I."/>
            <person name="Mual P."/>
            <person name="Subramanian S."/>
            <person name="Krishnamurthi S."/>
        </authorList>
    </citation>
    <scope>NUCLEOTIDE SEQUENCE [LARGE SCALE GENOMIC DNA]</scope>
    <source>
        <strain evidence="2">MTCC 8252</strain>
    </source>
</reference>
<dbReference type="STRING" id="1221996.QY95_02064"/>
<keyword evidence="3" id="KW-1185">Reference proteome</keyword>
<sequence>MKQRMIESIEGLQRTEGGHILYYFRDIERYADNVVAFILSNVKLEHHILIIENDKITPLIRNKLKPLIIEEQWNYVHFINNFDFYFTYGDFHEAAILSYFMKIAQPYLDNGTSLRAWSHVEWGHLDTTACLIERVEKMADEQTSALGLTLVCAYEVDRLPDTMKDTLVKHHQFIMTDEKIISTDQ</sequence>
<dbReference type="InterPro" id="IPR025847">
    <property type="entry name" value="MEDS_domain"/>
</dbReference>
<proteinExistence type="predicted"/>
<evidence type="ECO:0000313" key="2">
    <source>
        <dbReference type="EMBL" id="KKB39847.1"/>
    </source>
</evidence>